<keyword evidence="1" id="KW-0489">Methyltransferase</keyword>
<dbReference type="EC" id="2.1.1.33" evidence="1"/>
<proteinExistence type="predicted"/>
<evidence type="ECO:0000313" key="2">
    <source>
        <dbReference type="Proteomes" id="UP000307720"/>
    </source>
</evidence>
<keyword evidence="1" id="KW-0808">Transferase</keyword>
<reference evidence="1" key="1">
    <citation type="submission" date="2019-04" db="EMBL/GenBank/DDBJ databases">
        <title>Microbes associate with the intestines of laboratory mice.</title>
        <authorList>
            <person name="Navarre W."/>
            <person name="Wong E."/>
            <person name="Huang K."/>
            <person name="Tropini C."/>
            <person name="Ng K."/>
            <person name="Yu B."/>
        </authorList>
    </citation>
    <scope>NUCLEOTIDE SEQUENCE</scope>
    <source>
        <strain evidence="1">NM72_1-8</strain>
    </source>
</reference>
<dbReference type="Proteomes" id="UP000307720">
    <property type="component" value="Unassembled WGS sequence"/>
</dbReference>
<evidence type="ECO:0000313" key="1">
    <source>
        <dbReference type="EMBL" id="TGX98079.1"/>
    </source>
</evidence>
<keyword evidence="2" id="KW-1185">Reference proteome</keyword>
<gene>
    <name evidence="1" type="primary">trmB</name>
    <name evidence="1" type="ORF">E5357_10360</name>
</gene>
<sequence>MRLRNIPGADETVGNSRWVIQEPEVWKGRWREIFGNDNPVHIEVGMGKGQFVTEMALLHPGINYVGIERYTSVLLRALQKREKMEEIPNLYYLCIDARDLPDIFEANEVEKIYLNFSDPWPKDRHAKRRLPSREFLSRYDKILKENGKVEFKTDNRGLFEFALEEAKESEWELETCTFDLHHNEEMMQGNVMTEYEEKFSERGNPIHKMIISRKKRSVEMQA</sequence>
<name>A0AC61QYM9_9FIRM</name>
<organism evidence="1 2">
    <name type="scientific">Hominisplanchenecus murintestinalis</name>
    <dbReference type="NCBI Taxonomy" id="2941517"/>
    <lineage>
        <taxon>Bacteria</taxon>
        <taxon>Bacillati</taxon>
        <taxon>Bacillota</taxon>
        <taxon>Clostridia</taxon>
        <taxon>Lachnospirales</taxon>
        <taxon>Lachnospiraceae</taxon>
        <taxon>Hominisplanchenecus</taxon>
    </lineage>
</organism>
<dbReference type="EMBL" id="SRZB01000022">
    <property type="protein sequence ID" value="TGX98079.1"/>
    <property type="molecule type" value="Genomic_DNA"/>
</dbReference>
<comment type="caution">
    <text evidence="1">The sequence shown here is derived from an EMBL/GenBank/DDBJ whole genome shotgun (WGS) entry which is preliminary data.</text>
</comment>
<accession>A0AC61QYM9</accession>
<protein>
    <submittedName>
        <fullName evidence="1">tRNA (Guanosine(46)-N7)-methyltransferase TrmB</fullName>
        <ecNumber evidence="1">2.1.1.33</ecNumber>
    </submittedName>
</protein>